<comment type="caution">
    <text evidence="3">The sequence shown here is derived from an EMBL/GenBank/DDBJ whole genome shotgun (WGS) entry which is preliminary data.</text>
</comment>
<evidence type="ECO:0000256" key="1">
    <source>
        <dbReference type="ARBA" id="ARBA00022801"/>
    </source>
</evidence>
<dbReference type="SMART" id="SM00471">
    <property type="entry name" value="HDc"/>
    <property type="match status" value="1"/>
</dbReference>
<dbReference type="Pfam" id="PF13286">
    <property type="entry name" value="HD_assoc"/>
    <property type="match status" value="1"/>
</dbReference>
<accession>A0A9D1LZN7</accession>
<reference evidence="3" key="1">
    <citation type="submission" date="2020-10" db="EMBL/GenBank/DDBJ databases">
        <authorList>
            <person name="Gilroy R."/>
        </authorList>
    </citation>
    <scope>NUCLEOTIDE SEQUENCE</scope>
    <source>
        <strain evidence="3">CHK195-15760</strain>
    </source>
</reference>
<feature type="domain" description="HD" evidence="2">
    <location>
        <begin position="72"/>
        <end position="217"/>
    </location>
</feature>
<evidence type="ECO:0000259" key="2">
    <source>
        <dbReference type="PROSITE" id="PS51831"/>
    </source>
</evidence>
<proteinExistence type="predicted"/>
<name>A0A9D1LZN7_9FIRM</name>
<dbReference type="PANTHER" id="PTHR35795:SF1">
    <property type="entry name" value="BIS(5'-NUCLEOSYL)-TETRAPHOSPHATASE, SYMMETRICAL"/>
    <property type="match status" value="1"/>
</dbReference>
<dbReference type="InterPro" id="IPR051094">
    <property type="entry name" value="Diverse_Catalytic_Enzymes"/>
</dbReference>
<evidence type="ECO:0000313" key="4">
    <source>
        <dbReference type="Proteomes" id="UP000824093"/>
    </source>
</evidence>
<dbReference type="PANTHER" id="PTHR35795">
    <property type="entry name" value="SLR1885 PROTEIN"/>
    <property type="match status" value="1"/>
</dbReference>
<dbReference type="InterPro" id="IPR026875">
    <property type="entry name" value="PHydrolase_assoc_dom"/>
</dbReference>
<keyword evidence="1" id="KW-0378">Hydrolase</keyword>
<dbReference type="AlphaFoldDB" id="A0A9D1LZN7"/>
<protein>
    <submittedName>
        <fullName evidence="3">HD domain-containing protein</fullName>
    </submittedName>
</protein>
<reference evidence="3" key="2">
    <citation type="journal article" date="2021" name="PeerJ">
        <title>Extensive microbial diversity within the chicken gut microbiome revealed by metagenomics and culture.</title>
        <authorList>
            <person name="Gilroy R."/>
            <person name="Ravi A."/>
            <person name="Getino M."/>
            <person name="Pursley I."/>
            <person name="Horton D.L."/>
            <person name="Alikhan N.F."/>
            <person name="Baker D."/>
            <person name="Gharbi K."/>
            <person name="Hall N."/>
            <person name="Watson M."/>
            <person name="Adriaenssens E.M."/>
            <person name="Foster-Nyarko E."/>
            <person name="Jarju S."/>
            <person name="Secka A."/>
            <person name="Antonio M."/>
            <person name="Oren A."/>
            <person name="Chaudhuri R.R."/>
            <person name="La Ragione R."/>
            <person name="Hildebrand F."/>
            <person name="Pallen M.J."/>
        </authorList>
    </citation>
    <scope>NUCLEOTIDE SEQUENCE</scope>
    <source>
        <strain evidence="3">CHK195-15760</strain>
    </source>
</reference>
<dbReference type="InterPro" id="IPR006674">
    <property type="entry name" value="HD_domain"/>
</dbReference>
<dbReference type="InterPro" id="IPR003607">
    <property type="entry name" value="HD/PDEase_dom"/>
</dbReference>
<dbReference type="GO" id="GO:0016787">
    <property type="term" value="F:hydrolase activity"/>
    <property type="evidence" value="ECO:0007669"/>
    <property type="project" value="UniProtKB-KW"/>
</dbReference>
<evidence type="ECO:0000313" key="3">
    <source>
        <dbReference type="EMBL" id="HIU51160.1"/>
    </source>
</evidence>
<dbReference type="SUPFAM" id="SSF109604">
    <property type="entry name" value="HD-domain/PDEase-like"/>
    <property type="match status" value="1"/>
</dbReference>
<dbReference type="Gene3D" id="1.10.3210.10">
    <property type="entry name" value="Hypothetical protein af1432"/>
    <property type="match status" value="1"/>
</dbReference>
<gene>
    <name evidence="3" type="ORF">IAB70_00820</name>
</gene>
<organism evidence="3 4">
    <name type="scientific">Candidatus Merdicola faecigallinarum</name>
    <dbReference type="NCBI Taxonomy" id="2840862"/>
    <lineage>
        <taxon>Bacteria</taxon>
        <taxon>Bacillati</taxon>
        <taxon>Bacillota</taxon>
        <taxon>Clostridia</taxon>
        <taxon>Candidatus Merdicola</taxon>
    </lineage>
</organism>
<dbReference type="EMBL" id="DVNH01000006">
    <property type="protein sequence ID" value="HIU51160.1"/>
    <property type="molecule type" value="Genomic_DNA"/>
</dbReference>
<dbReference type="Pfam" id="PF01966">
    <property type="entry name" value="HD"/>
    <property type="match status" value="1"/>
</dbReference>
<dbReference type="CDD" id="cd00077">
    <property type="entry name" value="HDc"/>
    <property type="match status" value="1"/>
</dbReference>
<dbReference type="Proteomes" id="UP000824093">
    <property type="component" value="Unassembled WGS sequence"/>
</dbReference>
<dbReference type="PROSITE" id="PS51831">
    <property type="entry name" value="HD"/>
    <property type="match status" value="1"/>
</dbReference>
<sequence>MKELFNQVSANETHPYWQNMLSRIHPIYKRPHDIRSDFERDYNRIIYCNAFRRLKHKTQVFFSPKNDHICTRLEHVYNVEATSYTIAKALGLNTNLTRAISIAHDIGHSPFGHQGEKILNQFAKEDFGESFWHERNGLTIVDDVELLEDTENCKQNLNLTYAVRDGIISHCGEIDENGLKPRSNFIDLTSDYQTPNQYAPYTWEGCVVKISDKIAYLGRDIKDAISTGILDQNLNELYDLLEYPKSKKINNANIISDLIYDVCVNSNLENGLSFSEKTFQTIQNLKDFNYKNIYRNPKLSPSIEYFSLILSNIYQLLKNAYAGKETPKELKKLEKYYPNLILEFSDWISNYWDLNETREHLKNRILYHMDKKEDYYKAIITYISGMTDSYAIQTYSEIIKF</sequence>